<keyword evidence="1" id="KW-1133">Transmembrane helix</keyword>
<proteinExistence type="predicted"/>
<name>A0A6J4V004_9BACT</name>
<reference evidence="2" key="1">
    <citation type="submission" date="2020-02" db="EMBL/GenBank/DDBJ databases">
        <authorList>
            <person name="Meier V. D."/>
        </authorList>
    </citation>
    <scope>NUCLEOTIDE SEQUENCE</scope>
    <source>
        <strain evidence="2">AVDCRST_MAG19</strain>
    </source>
</reference>
<sequence>MRGQNALHPRGKEYDMTLKVARFVNLVLAGVLTGNEFGGWAGTHPALRALPIAAHVRAEQAVTRRFGAIMPFLMTATIASCLPVLALTRDKRSAHYRYTLAGTLCYLAMLGVTFAGNMPINRRTLGLSPEAPPADWLALRARWDRWHALRNALNLAGLGLLVVGALAPSDGETAD</sequence>
<evidence type="ECO:0000313" key="2">
    <source>
        <dbReference type="EMBL" id="CAA9562938.1"/>
    </source>
</evidence>
<evidence type="ECO:0008006" key="3">
    <source>
        <dbReference type="Google" id="ProtNLM"/>
    </source>
</evidence>
<keyword evidence="1" id="KW-0812">Transmembrane</keyword>
<feature type="transmembrane region" description="Helical" evidence="1">
    <location>
        <begin position="66"/>
        <end position="86"/>
    </location>
</feature>
<feature type="transmembrane region" description="Helical" evidence="1">
    <location>
        <begin position="148"/>
        <end position="167"/>
    </location>
</feature>
<evidence type="ECO:0000256" key="1">
    <source>
        <dbReference type="SAM" id="Phobius"/>
    </source>
</evidence>
<dbReference type="InterPro" id="IPR013901">
    <property type="entry name" value="Anthrone_oxy"/>
</dbReference>
<dbReference type="AlphaFoldDB" id="A0A6J4V004"/>
<dbReference type="EMBL" id="CADCWL010000087">
    <property type="protein sequence ID" value="CAA9562938.1"/>
    <property type="molecule type" value="Genomic_DNA"/>
</dbReference>
<keyword evidence="1" id="KW-0472">Membrane</keyword>
<protein>
    <recommendedName>
        <fullName evidence="3">DUF1772 domain-containing protein</fullName>
    </recommendedName>
</protein>
<gene>
    <name evidence="2" type="ORF">AVDCRST_MAG19-1975</name>
</gene>
<dbReference type="Pfam" id="PF08592">
    <property type="entry name" value="Anthrone_oxy"/>
    <property type="match status" value="1"/>
</dbReference>
<feature type="transmembrane region" description="Helical" evidence="1">
    <location>
        <begin position="98"/>
        <end position="116"/>
    </location>
</feature>
<accession>A0A6J4V004</accession>
<organism evidence="2">
    <name type="scientific">uncultured Thermomicrobiales bacterium</name>
    <dbReference type="NCBI Taxonomy" id="1645740"/>
    <lineage>
        <taxon>Bacteria</taxon>
        <taxon>Pseudomonadati</taxon>
        <taxon>Thermomicrobiota</taxon>
        <taxon>Thermomicrobia</taxon>
        <taxon>Thermomicrobiales</taxon>
        <taxon>environmental samples</taxon>
    </lineage>
</organism>